<reference evidence="2" key="2">
    <citation type="journal article" date="2015" name="Fish Shellfish Immunol.">
        <title>Early steps in the European eel (Anguilla anguilla)-Vibrio vulnificus interaction in the gills: Role of the RtxA13 toxin.</title>
        <authorList>
            <person name="Callol A."/>
            <person name="Pajuelo D."/>
            <person name="Ebbesson L."/>
            <person name="Teles M."/>
            <person name="MacKenzie S."/>
            <person name="Amaro C."/>
        </authorList>
    </citation>
    <scope>NUCLEOTIDE SEQUENCE</scope>
</reference>
<proteinExistence type="predicted"/>
<sequence length="82" mass="8904">MVQLSKAGTKDNPTLKAGHPPAVKAGGMRVAKKSSEDNVAVERKPKGPISPGLFQPLPECSLSVSCWQGLLKSWDMTFQKRR</sequence>
<dbReference type="EMBL" id="GBXM01066600">
    <property type="protein sequence ID" value="JAH41977.1"/>
    <property type="molecule type" value="Transcribed_RNA"/>
</dbReference>
<accession>A0A0E9SL74</accession>
<organism evidence="2">
    <name type="scientific">Anguilla anguilla</name>
    <name type="common">European freshwater eel</name>
    <name type="synonym">Muraena anguilla</name>
    <dbReference type="NCBI Taxonomy" id="7936"/>
    <lineage>
        <taxon>Eukaryota</taxon>
        <taxon>Metazoa</taxon>
        <taxon>Chordata</taxon>
        <taxon>Craniata</taxon>
        <taxon>Vertebrata</taxon>
        <taxon>Euteleostomi</taxon>
        <taxon>Actinopterygii</taxon>
        <taxon>Neopterygii</taxon>
        <taxon>Teleostei</taxon>
        <taxon>Anguilliformes</taxon>
        <taxon>Anguillidae</taxon>
        <taxon>Anguilla</taxon>
    </lineage>
</organism>
<dbReference type="AlphaFoldDB" id="A0A0E9SL74"/>
<feature type="region of interest" description="Disordered" evidence="1">
    <location>
        <begin position="1"/>
        <end position="52"/>
    </location>
</feature>
<protein>
    <submittedName>
        <fullName evidence="2">Uncharacterized protein</fullName>
    </submittedName>
</protein>
<reference evidence="2" key="1">
    <citation type="submission" date="2014-11" db="EMBL/GenBank/DDBJ databases">
        <authorList>
            <person name="Amaro Gonzalez C."/>
        </authorList>
    </citation>
    <scope>NUCLEOTIDE SEQUENCE</scope>
</reference>
<evidence type="ECO:0000313" key="2">
    <source>
        <dbReference type="EMBL" id="JAH41977.1"/>
    </source>
</evidence>
<dbReference type="InterPro" id="IPR024130">
    <property type="entry name" value="DAP1/DAPL1"/>
</dbReference>
<feature type="compositionally biased region" description="Basic and acidic residues" evidence="1">
    <location>
        <begin position="33"/>
        <end position="45"/>
    </location>
</feature>
<evidence type="ECO:0000256" key="1">
    <source>
        <dbReference type="SAM" id="MobiDB-lite"/>
    </source>
</evidence>
<name>A0A0E9SL74_ANGAN</name>
<dbReference type="Pfam" id="PF15228">
    <property type="entry name" value="DAP"/>
    <property type="match status" value="1"/>
</dbReference>